<gene>
    <name evidence="3" type="ORF">M0M57_08075</name>
</gene>
<dbReference type="InterPro" id="IPR000305">
    <property type="entry name" value="GIY-YIG_endonuc"/>
</dbReference>
<sequence>MFFVYAISSLERNYIYVGLTDDLERRFFEHNSGRNKTTKPYKPFKLIYFEEYATRIEARTREKYFKSGIGKEKLKVIRDNFENEDSNSCT</sequence>
<keyword evidence="4" id="KW-1185">Reference proteome</keyword>
<proteinExistence type="inferred from homology"/>
<protein>
    <submittedName>
        <fullName evidence="3">GIY-YIG nuclease family protein</fullName>
    </submittedName>
</protein>
<reference evidence="3" key="1">
    <citation type="submission" date="2022-04" db="EMBL/GenBank/DDBJ databases">
        <title>Consumption of N2O by Flavobacterium azooxidireducens sp. nov. isolated from Decomposing Leaf Litter of Phragmites australis (Cav.).</title>
        <authorList>
            <person name="Behrendt U."/>
            <person name="Spanner T."/>
            <person name="Augustin J."/>
            <person name="Horn M.A."/>
            <person name="Kolb S."/>
            <person name="Ulrich A."/>
        </authorList>
    </citation>
    <scope>NUCLEOTIDE SEQUENCE</scope>
    <source>
        <strain evidence="3">IGB 4-14</strain>
    </source>
</reference>
<dbReference type="RefSeq" id="WP_248436669.1">
    <property type="nucleotide sequence ID" value="NZ_CP096205.1"/>
</dbReference>
<dbReference type="PANTHER" id="PTHR34477">
    <property type="entry name" value="UPF0213 PROTEIN YHBQ"/>
    <property type="match status" value="1"/>
</dbReference>
<evidence type="ECO:0000259" key="2">
    <source>
        <dbReference type="PROSITE" id="PS50164"/>
    </source>
</evidence>
<evidence type="ECO:0000313" key="4">
    <source>
        <dbReference type="Proteomes" id="UP000830583"/>
    </source>
</evidence>
<dbReference type="EMBL" id="CP096205">
    <property type="protein sequence ID" value="UPQ80784.1"/>
    <property type="molecule type" value="Genomic_DNA"/>
</dbReference>
<dbReference type="InterPro" id="IPR050190">
    <property type="entry name" value="UPF0213_domain"/>
</dbReference>
<dbReference type="CDD" id="cd10449">
    <property type="entry name" value="GIY-YIG_SLX1_like"/>
    <property type="match status" value="1"/>
</dbReference>
<dbReference type="PANTHER" id="PTHR34477:SF5">
    <property type="entry name" value="BSL5627 PROTEIN"/>
    <property type="match status" value="1"/>
</dbReference>
<feature type="domain" description="GIY-YIG" evidence="2">
    <location>
        <begin position="1"/>
        <end position="75"/>
    </location>
</feature>
<dbReference type="Gene3D" id="3.40.1440.10">
    <property type="entry name" value="GIY-YIG endonuclease"/>
    <property type="match status" value="1"/>
</dbReference>
<name>A0ABY4KIW0_9FLAO</name>
<evidence type="ECO:0000256" key="1">
    <source>
        <dbReference type="ARBA" id="ARBA00007435"/>
    </source>
</evidence>
<dbReference type="Pfam" id="PF01541">
    <property type="entry name" value="GIY-YIG"/>
    <property type="match status" value="1"/>
</dbReference>
<accession>A0ABY4KIW0</accession>
<dbReference type="Proteomes" id="UP000830583">
    <property type="component" value="Chromosome"/>
</dbReference>
<dbReference type="PROSITE" id="PS50164">
    <property type="entry name" value="GIY_YIG"/>
    <property type="match status" value="1"/>
</dbReference>
<dbReference type="InterPro" id="IPR035901">
    <property type="entry name" value="GIY-YIG_endonuc_sf"/>
</dbReference>
<dbReference type="SUPFAM" id="SSF82771">
    <property type="entry name" value="GIY-YIG endonuclease"/>
    <property type="match status" value="1"/>
</dbReference>
<comment type="similarity">
    <text evidence="1">Belongs to the UPF0213 family.</text>
</comment>
<evidence type="ECO:0000313" key="3">
    <source>
        <dbReference type="EMBL" id="UPQ80784.1"/>
    </source>
</evidence>
<organism evidence="3 4">
    <name type="scientific">Flavobacterium azooxidireducens</name>
    <dbReference type="NCBI Taxonomy" id="1871076"/>
    <lineage>
        <taxon>Bacteria</taxon>
        <taxon>Pseudomonadati</taxon>
        <taxon>Bacteroidota</taxon>
        <taxon>Flavobacteriia</taxon>
        <taxon>Flavobacteriales</taxon>
        <taxon>Flavobacteriaceae</taxon>
        <taxon>Flavobacterium</taxon>
    </lineage>
</organism>